<dbReference type="Proteomes" id="UP000689195">
    <property type="component" value="Unassembled WGS sequence"/>
</dbReference>
<reference evidence="1" key="1">
    <citation type="submission" date="2021-01" db="EMBL/GenBank/DDBJ databases">
        <authorList>
            <consortium name="Genoscope - CEA"/>
            <person name="William W."/>
        </authorList>
    </citation>
    <scope>NUCLEOTIDE SEQUENCE</scope>
</reference>
<evidence type="ECO:0000313" key="1">
    <source>
        <dbReference type="EMBL" id="CAD8138516.1"/>
    </source>
</evidence>
<name>A0A8S1SFA0_9CILI</name>
<protein>
    <submittedName>
        <fullName evidence="1">Uncharacterized protein</fullName>
    </submittedName>
</protein>
<evidence type="ECO:0000313" key="2">
    <source>
        <dbReference type="Proteomes" id="UP000689195"/>
    </source>
</evidence>
<sequence>MIIKNNEQRTSINKSQTIIVNPIRKSQSIFLTTSNQNIMSFKEISSKQQQLNRVLNYNINYSQSVNTSMYSIECSTTKSKIRNRVNQGDFCSKFMQLDKEIIEVYSEFEKNYRSINQQDKLEHIQYQTNKYLEVNPKSIKQLIQTHDGLLQSDLMQGDQNHIKINRFKFNYFRKKLKGKVSPIHVFFNVPDRVQTSSLKTFISIKAEFPTKFNAGYIMHSRFAKIFSEKNQHYFSEEYLFITRYSDVDFEFSINFSFGNSQIIKSPIKQQHEPSELIQDIQPLIQKPQARDKILGNLSVTDYQQDTFSIIRKIIKKKAKSMRQSIIDHLKEKL</sequence>
<dbReference type="EMBL" id="CAJJDO010000007">
    <property type="protein sequence ID" value="CAD8138516.1"/>
    <property type="molecule type" value="Genomic_DNA"/>
</dbReference>
<dbReference type="OrthoDB" id="293577at2759"/>
<gene>
    <name evidence="1" type="ORF">PPENT_87.1.T0070154</name>
</gene>
<comment type="caution">
    <text evidence="1">The sequence shown here is derived from an EMBL/GenBank/DDBJ whole genome shotgun (WGS) entry which is preliminary data.</text>
</comment>
<proteinExistence type="predicted"/>
<accession>A0A8S1SFA0</accession>
<dbReference type="AlphaFoldDB" id="A0A8S1SFA0"/>
<keyword evidence="2" id="KW-1185">Reference proteome</keyword>
<organism evidence="1 2">
    <name type="scientific">Paramecium pentaurelia</name>
    <dbReference type="NCBI Taxonomy" id="43138"/>
    <lineage>
        <taxon>Eukaryota</taxon>
        <taxon>Sar</taxon>
        <taxon>Alveolata</taxon>
        <taxon>Ciliophora</taxon>
        <taxon>Intramacronucleata</taxon>
        <taxon>Oligohymenophorea</taxon>
        <taxon>Peniculida</taxon>
        <taxon>Parameciidae</taxon>
        <taxon>Paramecium</taxon>
    </lineage>
</organism>